<organism evidence="1 2">
    <name type="scientific">Clostridium puniceum</name>
    <dbReference type="NCBI Taxonomy" id="29367"/>
    <lineage>
        <taxon>Bacteria</taxon>
        <taxon>Bacillati</taxon>
        <taxon>Bacillota</taxon>
        <taxon>Clostridia</taxon>
        <taxon>Eubacteriales</taxon>
        <taxon>Clostridiaceae</taxon>
        <taxon>Clostridium</taxon>
    </lineage>
</organism>
<dbReference type="SUPFAM" id="SSF50969">
    <property type="entry name" value="YVTN repeat-like/Quinoprotein amine dehydrogenase"/>
    <property type="match status" value="1"/>
</dbReference>
<evidence type="ECO:0000313" key="1">
    <source>
        <dbReference type="EMBL" id="OOM78986.1"/>
    </source>
</evidence>
<dbReference type="RefSeq" id="WP_077846884.1">
    <property type="nucleotide sequence ID" value="NZ_LZZM01000113.1"/>
</dbReference>
<accession>A0A1S8TMS8</accession>
<name>A0A1S8TMS8_9CLOT</name>
<sequence>MFKFIKKKRTLLILIILFLCIFTISFYNKQNNIQSVSAEIDNNDSEWKTDLYTPTMIQKINDTYFIVDCWHHRIIYNNNLTDNITKWNTLTDEIKGGHTIASDGQVYLTDDTDNSLIRVFVKNGTTFNQIQALENIDARPHYILYDETTKYFYCISSGSGKMWTLKNENGVVKIVNTFVINEITNSYVRSFNIIDGYMYLSSGPGYIYKVKYDDLSYKVIDKYQVPPDMIGMNYITKIADYFYISSYTNSKGEIAPKFVRIKDLKDLESNKYENLYDKFDFKGTPYYISSFDNKYFIAEIDASSGIKSFEVNNNEISNIQTLYYFEGHSNSSEERKQSKYK</sequence>
<dbReference type="OrthoDB" id="1997106at2"/>
<dbReference type="InterPro" id="IPR011044">
    <property type="entry name" value="Quino_amine_DH_bsu"/>
</dbReference>
<dbReference type="EMBL" id="LZZM01000113">
    <property type="protein sequence ID" value="OOM78986.1"/>
    <property type="molecule type" value="Genomic_DNA"/>
</dbReference>
<evidence type="ECO:0000313" key="2">
    <source>
        <dbReference type="Proteomes" id="UP000190890"/>
    </source>
</evidence>
<comment type="caution">
    <text evidence="1">The sequence shown here is derived from an EMBL/GenBank/DDBJ whole genome shotgun (WGS) entry which is preliminary data.</text>
</comment>
<protein>
    <recommendedName>
        <fullName evidence="3">DUF5050 domain-containing protein</fullName>
    </recommendedName>
</protein>
<gene>
    <name evidence="1" type="ORF">CLPUN_17130</name>
</gene>
<proteinExistence type="predicted"/>
<keyword evidence="2" id="KW-1185">Reference proteome</keyword>
<dbReference type="AlphaFoldDB" id="A0A1S8TMS8"/>
<dbReference type="Proteomes" id="UP000190890">
    <property type="component" value="Unassembled WGS sequence"/>
</dbReference>
<reference evidence="1 2" key="1">
    <citation type="submission" date="2016-05" db="EMBL/GenBank/DDBJ databases">
        <title>Microbial solvent formation.</title>
        <authorList>
            <person name="Poehlein A."/>
            <person name="Montoya Solano J.D."/>
            <person name="Flitsch S."/>
            <person name="Krabben P."/>
            <person name="Duerre P."/>
            <person name="Daniel R."/>
        </authorList>
    </citation>
    <scope>NUCLEOTIDE SEQUENCE [LARGE SCALE GENOMIC DNA]</scope>
    <source>
        <strain evidence="1 2">DSM 2619</strain>
    </source>
</reference>
<evidence type="ECO:0008006" key="3">
    <source>
        <dbReference type="Google" id="ProtNLM"/>
    </source>
</evidence>